<dbReference type="InterPro" id="IPR003347">
    <property type="entry name" value="JmjC_dom"/>
</dbReference>
<dbReference type="InterPro" id="IPR041667">
    <property type="entry name" value="Cupin_8"/>
</dbReference>
<dbReference type="Gene3D" id="2.60.120.650">
    <property type="entry name" value="Cupin"/>
    <property type="match status" value="1"/>
</dbReference>
<dbReference type="EMBL" id="OZ037949">
    <property type="protein sequence ID" value="CAL1710850.1"/>
    <property type="molecule type" value="Genomic_DNA"/>
</dbReference>
<organism evidence="2 3">
    <name type="scientific">Somion occarium</name>
    <dbReference type="NCBI Taxonomy" id="3059160"/>
    <lineage>
        <taxon>Eukaryota</taxon>
        <taxon>Fungi</taxon>
        <taxon>Dikarya</taxon>
        <taxon>Basidiomycota</taxon>
        <taxon>Agaricomycotina</taxon>
        <taxon>Agaricomycetes</taxon>
        <taxon>Polyporales</taxon>
        <taxon>Cerrenaceae</taxon>
        <taxon>Somion</taxon>
    </lineage>
</organism>
<dbReference type="PANTHER" id="PTHR12461">
    <property type="entry name" value="HYPOXIA-INDUCIBLE FACTOR 1 ALPHA INHIBITOR-RELATED"/>
    <property type="match status" value="1"/>
</dbReference>
<accession>A0ABP1DSY9</accession>
<gene>
    <name evidence="2" type="ORF">GFSPODELE1_LOCUS8039</name>
</gene>
<reference evidence="3" key="1">
    <citation type="submission" date="2024-04" db="EMBL/GenBank/DDBJ databases">
        <authorList>
            <person name="Shaw F."/>
            <person name="Minotto A."/>
        </authorList>
    </citation>
    <scope>NUCLEOTIDE SEQUENCE [LARGE SCALE GENOMIC DNA]</scope>
</reference>
<dbReference type="PROSITE" id="PS51184">
    <property type="entry name" value="JMJC"/>
    <property type="match status" value="1"/>
</dbReference>
<keyword evidence="3" id="KW-1185">Reference proteome</keyword>
<dbReference type="Pfam" id="PF13621">
    <property type="entry name" value="Cupin_8"/>
    <property type="match status" value="1"/>
</dbReference>
<dbReference type="SUPFAM" id="SSF51197">
    <property type="entry name" value="Clavaminate synthase-like"/>
    <property type="match status" value="1"/>
</dbReference>
<evidence type="ECO:0000259" key="1">
    <source>
        <dbReference type="PROSITE" id="PS51184"/>
    </source>
</evidence>
<dbReference type="PANTHER" id="PTHR12461:SF105">
    <property type="entry name" value="HYPOXIA-INDUCIBLE FACTOR 1-ALPHA INHIBITOR"/>
    <property type="match status" value="1"/>
</dbReference>
<evidence type="ECO:0000313" key="3">
    <source>
        <dbReference type="Proteomes" id="UP001497453"/>
    </source>
</evidence>
<feature type="domain" description="JmjC" evidence="1">
    <location>
        <begin position="177"/>
        <end position="364"/>
    </location>
</feature>
<protein>
    <recommendedName>
        <fullName evidence="1">JmjC domain-containing protein</fullName>
    </recommendedName>
</protein>
<sequence>MHNSQSRCLQAQLSILYTDHKDNMTNRTRLTLSTIRSLSTPRVTKTTLPRPSRSLHGIPITTRAVPLSDVPITEASLSELRQLIDAPGAQPLLFRASATSDPTNTTSRASELLKNLRQGADRIVDVEYGRYDHAASGVFDRVPMRLQDYLDWLEDNTRESGSISGRQIYLAQWRAGDEIEAIRDTLKPPPMLTPLLKENLADMYQTSFFIGPTGAVTPLHYDPYVNLFHLQASSSPRRYAKHFTLVPPSISEHLTRTDPDFGLRNTSPHEFHILPTGTTDSYSFELRADVNIPRSTVEALTNAVLTCVLHEGDTLLIPKRWWHRAENVALPTENEGEKKKAGWTAGVAWWFLLRDAPGESAPSR</sequence>
<evidence type="ECO:0000313" key="2">
    <source>
        <dbReference type="EMBL" id="CAL1710850.1"/>
    </source>
</evidence>
<dbReference type="Proteomes" id="UP001497453">
    <property type="component" value="Chromosome 6"/>
</dbReference>
<name>A0ABP1DSY9_9APHY</name>
<proteinExistence type="predicted"/>